<dbReference type="GO" id="GO:0003677">
    <property type="term" value="F:DNA binding"/>
    <property type="evidence" value="ECO:0007669"/>
    <property type="project" value="InterPro"/>
</dbReference>
<gene>
    <name evidence="3" type="ORF">DW352_02775</name>
</gene>
<dbReference type="SUPFAM" id="SSF47413">
    <property type="entry name" value="lambda repressor-like DNA-binding domains"/>
    <property type="match status" value="1"/>
</dbReference>
<accession>A0A345ZRI9</accession>
<dbReference type="PROSITE" id="PS50943">
    <property type="entry name" value="HTH_CROC1"/>
    <property type="match status" value="1"/>
</dbReference>
<evidence type="ECO:0000256" key="1">
    <source>
        <dbReference type="SAM" id="MobiDB-lite"/>
    </source>
</evidence>
<evidence type="ECO:0000313" key="4">
    <source>
        <dbReference type="Proteomes" id="UP000254889"/>
    </source>
</evidence>
<dbReference type="OrthoDB" id="407979at2"/>
<dbReference type="RefSeq" id="WP_115688324.1">
    <property type="nucleotide sequence ID" value="NZ_CP031417.1"/>
</dbReference>
<protein>
    <submittedName>
        <fullName evidence="3">Helix-turn-helix domain-containing protein</fullName>
    </submittedName>
</protein>
<dbReference type="CDD" id="cd00093">
    <property type="entry name" value="HTH_XRE"/>
    <property type="match status" value="1"/>
</dbReference>
<feature type="region of interest" description="Disordered" evidence="1">
    <location>
        <begin position="67"/>
        <end position="92"/>
    </location>
</feature>
<name>A0A345ZRI9_9HYPH</name>
<dbReference type="Pfam" id="PF01381">
    <property type="entry name" value="HTH_3"/>
    <property type="match status" value="1"/>
</dbReference>
<dbReference type="AlphaFoldDB" id="A0A345ZRI9"/>
<keyword evidence="4" id="KW-1185">Reference proteome</keyword>
<dbReference type="Proteomes" id="UP000254889">
    <property type="component" value="Chromosome"/>
</dbReference>
<dbReference type="KEGG" id="ptaw:DW352_02775"/>
<dbReference type="EMBL" id="CP031417">
    <property type="protein sequence ID" value="AXK79536.1"/>
    <property type="molecule type" value="Genomic_DNA"/>
</dbReference>
<reference evidence="3 4" key="1">
    <citation type="submission" date="2018-07" db="EMBL/GenBank/DDBJ databases">
        <authorList>
            <person name="Quirk P.G."/>
            <person name="Krulwich T.A."/>
        </authorList>
    </citation>
    <scope>NUCLEOTIDE SEQUENCE [LARGE SCALE GENOMIC DNA]</scope>
    <source>
        <strain evidence="3 4">CC-BB4</strain>
    </source>
</reference>
<proteinExistence type="predicted"/>
<evidence type="ECO:0000313" key="3">
    <source>
        <dbReference type="EMBL" id="AXK79536.1"/>
    </source>
</evidence>
<feature type="domain" description="HTH cro/C1-type" evidence="2">
    <location>
        <begin position="7"/>
        <end position="61"/>
    </location>
</feature>
<dbReference type="Gene3D" id="1.10.260.40">
    <property type="entry name" value="lambda repressor-like DNA-binding domains"/>
    <property type="match status" value="1"/>
</dbReference>
<sequence length="92" mass="9770">MTPGEHLRLELKRLALNQGELAAALGVSRQTINNVINGRQPVSRALARKLGPITGKAGDYWLRDSYPEPPGAKAASKPVNEALRPAAKSSTG</sequence>
<dbReference type="SMART" id="SM00530">
    <property type="entry name" value="HTH_XRE"/>
    <property type="match status" value="1"/>
</dbReference>
<dbReference type="InterPro" id="IPR010982">
    <property type="entry name" value="Lambda_DNA-bd_dom_sf"/>
</dbReference>
<organism evidence="3 4">
    <name type="scientific">Pseudolabrys taiwanensis</name>
    <dbReference type="NCBI Taxonomy" id="331696"/>
    <lineage>
        <taxon>Bacteria</taxon>
        <taxon>Pseudomonadati</taxon>
        <taxon>Pseudomonadota</taxon>
        <taxon>Alphaproteobacteria</taxon>
        <taxon>Hyphomicrobiales</taxon>
        <taxon>Xanthobacteraceae</taxon>
        <taxon>Pseudolabrys</taxon>
    </lineage>
</organism>
<dbReference type="InterPro" id="IPR001387">
    <property type="entry name" value="Cro/C1-type_HTH"/>
</dbReference>
<evidence type="ECO:0000259" key="2">
    <source>
        <dbReference type="PROSITE" id="PS50943"/>
    </source>
</evidence>